<reference evidence="9" key="3">
    <citation type="submission" date="2015-06" db="UniProtKB">
        <authorList>
            <consortium name="EnsemblMetazoa"/>
        </authorList>
    </citation>
    <scope>IDENTIFICATION</scope>
</reference>
<evidence type="ECO:0000313" key="10">
    <source>
        <dbReference type="Proteomes" id="UP000014760"/>
    </source>
</evidence>
<keyword evidence="10" id="KW-1185">Reference proteome</keyword>
<keyword evidence="2 6" id="KW-0812">Transmembrane</keyword>
<dbReference type="GO" id="GO:0016020">
    <property type="term" value="C:membrane"/>
    <property type="evidence" value="ECO:0007669"/>
    <property type="project" value="UniProtKB-SubCell"/>
</dbReference>
<dbReference type="EnsemblMetazoa" id="CapteT213308">
    <property type="protein sequence ID" value="CapteP213308"/>
    <property type="gene ID" value="CapteG213308"/>
</dbReference>
<feature type="region of interest" description="Disordered" evidence="5">
    <location>
        <begin position="1"/>
        <end position="22"/>
    </location>
</feature>
<dbReference type="OrthoDB" id="1684102at2759"/>
<keyword evidence="4 6" id="KW-0472">Membrane</keyword>
<feature type="transmembrane region" description="Helical" evidence="6">
    <location>
        <begin position="341"/>
        <end position="365"/>
    </location>
</feature>
<feature type="domain" description="Amino acid transporter transmembrane" evidence="7">
    <location>
        <begin position="31"/>
        <end position="529"/>
    </location>
</feature>
<reference evidence="8 10" key="2">
    <citation type="journal article" date="2013" name="Nature">
        <title>Insights into bilaterian evolution from three spiralian genomes.</title>
        <authorList>
            <person name="Simakov O."/>
            <person name="Marletaz F."/>
            <person name="Cho S.J."/>
            <person name="Edsinger-Gonzales E."/>
            <person name="Havlak P."/>
            <person name="Hellsten U."/>
            <person name="Kuo D.H."/>
            <person name="Larsson T."/>
            <person name="Lv J."/>
            <person name="Arendt D."/>
            <person name="Savage R."/>
            <person name="Osoegawa K."/>
            <person name="de Jong P."/>
            <person name="Grimwood J."/>
            <person name="Chapman J.A."/>
            <person name="Shapiro H."/>
            <person name="Aerts A."/>
            <person name="Otillar R.P."/>
            <person name="Terry A.Y."/>
            <person name="Boore J.L."/>
            <person name="Grigoriev I.V."/>
            <person name="Lindberg D.R."/>
            <person name="Seaver E.C."/>
            <person name="Weisblat D.A."/>
            <person name="Putnam N.H."/>
            <person name="Rokhsar D.S."/>
        </authorList>
    </citation>
    <scope>NUCLEOTIDE SEQUENCE</scope>
    <source>
        <strain evidence="8 10">I ESC-2004</strain>
    </source>
</reference>
<dbReference type="EMBL" id="KB299137">
    <property type="protein sequence ID" value="ELU08399.1"/>
    <property type="molecule type" value="Genomic_DNA"/>
</dbReference>
<evidence type="ECO:0000256" key="1">
    <source>
        <dbReference type="ARBA" id="ARBA00004141"/>
    </source>
</evidence>
<name>R7UPE5_CAPTE</name>
<feature type="transmembrane region" description="Helical" evidence="6">
    <location>
        <begin position="472"/>
        <end position="494"/>
    </location>
</feature>
<feature type="transmembrane region" description="Helical" evidence="6">
    <location>
        <begin position="138"/>
        <end position="159"/>
    </location>
</feature>
<accession>R7UPE5</accession>
<feature type="transmembrane region" description="Helical" evidence="6">
    <location>
        <begin position="264"/>
        <end position="282"/>
    </location>
</feature>
<evidence type="ECO:0000256" key="3">
    <source>
        <dbReference type="ARBA" id="ARBA00022989"/>
    </source>
</evidence>
<dbReference type="EMBL" id="AMQN01001091">
    <property type="status" value="NOT_ANNOTATED_CDS"/>
    <property type="molecule type" value="Genomic_DNA"/>
</dbReference>
<dbReference type="PANTHER" id="PTHR22950">
    <property type="entry name" value="AMINO ACID TRANSPORTER"/>
    <property type="match status" value="1"/>
</dbReference>
<gene>
    <name evidence="8" type="ORF">CAPTEDRAFT_213308</name>
</gene>
<evidence type="ECO:0000256" key="4">
    <source>
        <dbReference type="ARBA" id="ARBA00023136"/>
    </source>
</evidence>
<feature type="transmembrane region" description="Helical" evidence="6">
    <location>
        <begin position="232"/>
        <end position="252"/>
    </location>
</feature>
<feature type="transmembrane region" description="Helical" evidence="6">
    <location>
        <begin position="200"/>
        <end position="220"/>
    </location>
</feature>
<dbReference type="GO" id="GO:0015179">
    <property type="term" value="F:L-amino acid transmembrane transporter activity"/>
    <property type="evidence" value="ECO:0007669"/>
    <property type="project" value="TreeGrafter"/>
</dbReference>
<feature type="transmembrane region" description="Helical" evidence="6">
    <location>
        <begin position="506"/>
        <end position="528"/>
    </location>
</feature>
<evidence type="ECO:0000313" key="9">
    <source>
        <dbReference type="EnsemblMetazoa" id="CapteP213308"/>
    </source>
</evidence>
<organism evidence="8">
    <name type="scientific">Capitella teleta</name>
    <name type="common">Polychaete worm</name>
    <dbReference type="NCBI Taxonomy" id="283909"/>
    <lineage>
        <taxon>Eukaryota</taxon>
        <taxon>Metazoa</taxon>
        <taxon>Spiralia</taxon>
        <taxon>Lophotrochozoa</taxon>
        <taxon>Annelida</taxon>
        <taxon>Polychaeta</taxon>
        <taxon>Sedentaria</taxon>
        <taxon>Scolecida</taxon>
        <taxon>Capitellidae</taxon>
        <taxon>Capitella</taxon>
    </lineage>
</organism>
<dbReference type="InterPro" id="IPR013057">
    <property type="entry name" value="AA_transpt_TM"/>
</dbReference>
<dbReference type="Proteomes" id="UP000014760">
    <property type="component" value="Unassembled WGS sequence"/>
</dbReference>
<dbReference type="AlphaFoldDB" id="R7UPE5"/>
<dbReference type="Pfam" id="PF01490">
    <property type="entry name" value="Aa_trans"/>
    <property type="match status" value="1"/>
</dbReference>
<protein>
    <recommendedName>
        <fullName evidence="7">Amino acid transporter transmembrane domain-containing protein</fullName>
    </recommendedName>
</protein>
<evidence type="ECO:0000313" key="8">
    <source>
        <dbReference type="EMBL" id="ELU08399.1"/>
    </source>
</evidence>
<reference evidence="10" key="1">
    <citation type="submission" date="2012-12" db="EMBL/GenBank/DDBJ databases">
        <authorList>
            <person name="Hellsten U."/>
            <person name="Grimwood J."/>
            <person name="Chapman J.A."/>
            <person name="Shapiro H."/>
            <person name="Aerts A."/>
            <person name="Otillar R.P."/>
            <person name="Terry A.Y."/>
            <person name="Boore J.L."/>
            <person name="Simakov O."/>
            <person name="Marletaz F."/>
            <person name="Cho S.-J."/>
            <person name="Edsinger-Gonzales E."/>
            <person name="Havlak P."/>
            <person name="Kuo D.-H."/>
            <person name="Larsson T."/>
            <person name="Lv J."/>
            <person name="Arendt D."/>
            <person name="Savage R."/>
            <person name="Osoegawa K."/>
            <person name="de Jong P."/>
            <person name="Lindberg D.R."/>
            <person name="Seaver E.C."/>
            <person name="Weisblat D.A."/>
            <person name="Putnam N.H."/>
            <person name="Grigoriev I.V."/>
            <person name="Rokhsar D.S."/>
        </authorList>
    </citation>
    <scope>NUCLEOTIDE SEQUENCE</scope>
    <source>
        <strain evidence="10">I ESC-2004</strain>
    </source>
</reference>
<evidence type="ECO:0000256" key="6">
    <source>
        <dbReference type="SAM" id="Phobius"/>
    </source>
</evidence>
<evidence type="ECO:0000259" key="7">
    <source>
        <dbReference type="Pfam" id="PF01490"/>
    </source>
</evidence>
<feature type="region of interest" description="Disordered" evidence="5">
    <location>
        <begin position="396"/>
        <end position="421"/>
    </location>
</feature>
<comment type="subcellular location">
    <subcellularLocation>
        <location evidence="1">Membrane</location>
        <topology evidence="1">Multi-pass membrane protein</topology>
    </subcellularLocation>
</comment>
<feature type="transmembrane region" description="Helical" evidence="6">
    <location>
        <begin position="55"/>
        <end position="77"/>
    </location>
</feature>
<dbReference type="HOGENOM" id="CLU_045035_0_0_1"/>
<feature type="transmembrane region" description="Helical" evidence="6">
    <location>
        <begin position="302"/>
        <end position="321"/>
    </location>
</feature>
<dbReference type="STRING" id="283909.R7UPE5"/>
<sequence length="537" mass="59281">MAEEGGNPEPEVPQDEGAEQPGIQGRVSTDIFKCARAMTGCGILAAPFAFAQTGMLAGILSLVIICCGTIYAAEVLVEAKYCAIKIMCAQEISTHRNAKGRIDNTELRMRVYRMTMYLSKYISLHKIGKLALSTTGSFFLDMAIILNQFGVAISCHILFGNTLYYMLFNGKPDVNAIEVYLMNETTPEGAAFILSKANPFLLIVFIAVSLPVYIGYIFLVKVRRYHLFGVSVDFLLVVTMCMGMVYACIDFHLADIVVVNDWKVFVGFSAMISGFQVIPVVLHLEPSTENTLEKFKPNIRKVVGPFGVFVLLYGFIGYLAFGSTSNQLLSTNFEIGIVSYVLDGLLLLLALIAYVVPITPVLAYVDVKLFSAGAFFGPTEEEVIILKFEEGEAKRRRGEEVDEEEKDEWELKPEEDTGDPLGGEVEIATIPMLDLNTEIPESVAQWKRLAARATVIGVGLIIALIMKDYYGYYLAFLGAVTSAPLTFIMPPYIFLALNRTATTSRLLMAINVVVITFGVIVSLGGVYVTCKEIFYRW</sequence>
<proteinExistence type="predicted"/>
<evidence type="ECO:0000256" key="2">
    <source>
        <dbReference type="ARBA" id="ARBA00022692"/>
    </source>
</evidence>
<evidence type="ECO:0000256" key="5">
    <source>
        <dbReference type="SAM" id="MobiDB-lite"/>
    </source>
</evidence>
<keyword evidence="3 6" id="KW-1133">Transmembrane helix</keyword>